<dbReference type="GO" id="GO:0005484">
    <property type="term" value="F:SNAP receptor activity"/>
    <property type="evidence" value="ECO:0007669"/>
    <property type="project" value="TreeGrafter"/>
</dbReference>
<dbReference type="GO" id="GO:0015031">
    <property type="term" value="P:protein transport"/>
    <property type="evidence" value="ECO:0007669"/>
    <property type="project" value="UniProtKB-KW"/>
</dbReference>
<reference evidence="11 12" key="1">
    <citation type="journal article" date="2018" name="Microb. Genom.">
        <title>Expanding an expanded genome: long-read sequencing of Trypanosoma cruzi.</title>
        <authorList>
            <person name="Berna L."/>
            <person name="Rodriguez M."/>
            <person name="Chiribao M.L."/>
            <person name="Parodi-Talice A."/>
            <person name="Pita S."/>
            <person name="Rijo G."/>
            <person name="Alvarez-Valin F."/>
            <person name="Robello C."/>
        </authorList>
    </citation>
    <scope>NUCLEOTIDE SEQUENCE [LARGE SCALE GENOMIC DNA]</scope>
    <source>
        <strain evidence="9 12">Dm28c</strain>
        <strain evidence="10 11">TCC</strain>
    </source>
</reference>
<evidence type="ECO:0000313" key="10">
    <source>
        <dbReference type="EMBL" id="PWV03722.1"/>
    </source>
</evidence>
<name>A0A2V2W4Z0_TRYCR</name>
<dbReference type="GO" id="GO:0005789">
    <property type="term" value="C:endoplasmic reticulum membrane"/>
    <property type="evidence" value="ECO:0007669"/>
    <property type="project" value="TreeGrafter"/>
</dbReference>
<evidence type="ECO:0000313" key="9">
    <source>
        <dbReference type="EMBL" id="PWU91121.1"/>
    </source>
</evidence>
<dbReference type="VEuPathDB" id="TriTrypDB:BCY84_12640"/>
<dbReference type="GO" id="GO:0012507">
    <property type="term" value="C:ER to Golgi transport vesicle membrane"/>
    <property type="evidence" value="ECO:0007669"/>
    <property type="project" value="TreeGrafter"/>
</dbReference>
<keyword evidence="7" id="KW-0175">Coiled coil</keyword>
<dbReference type="VEuPathDB" id="TriTrypDB:TcCL_NonESM01105"/>
<evidence type="ECO:0000256" key="2">
    <source>
        <dbReference type="ARBA" id="ARBA00022448"/>
    </source>
</evidence>
<dbReference type="VEuPathDB" id="TriTrypDB:TcBrA4_0001060"/>
<evidence type="ECO:0008006" key="13">
    <source>
        <dbReference type="Google" id="ProtNLM"/>
    </source>
</evidence>
<dbReference type="Proteomes" id="UP000246078">
    <property type="component" value="Unassembled WGS sequence"/>
</dbReference>
<dbReference type="VEuPathDB" id="TriTrypDB:C3747_171g47"/>
<dbReference type="VEuPathDB" id="TriTrypDB:ECC02_000861"/>
<keyword evidence="6 8" id="KW-0472">Membrane</keyword>
<dbReference type="VEuPathDB" id="TriTrypDB:TcG_03031"/>
<feature type="coiled-coil region" evidence="7">
    <location>
        <begin position="5"/>
        <end position="66"/>
    </location>
</feature>
<evidence type="ECO:0000256" key="5">
    <source>
        <dbReference type="ARBA" id="ARBA00022989"/>
    </source>
</evidence>
<dbReference type="OrthoDB" id="19261at2759"/>
<dbReference type="PANTHER" id="PTHR21230:SF77">
    <property type="entry name" value="T-SNARE COILED-COIL HOMOLOGY DOMAIN-CONTAINING PROTEIN"/>
    <property type="match status" value="1"/>
</dbReference>
<evidence type="ECO:0000256" key="1">
    <source>
        <dbReference type="ARBA" id="ARBA00004211"/>
    </source>
</evidence>
<evidence type="ECO:0000313" key="11">
    <source>
        <dbReference type="Proteomes" id="UP000246078"/>
    </source>
</evidence>
<dbReference type="VEuPathDB" id="TriTrypDB:TcCLB.506401.310"/>
<evidence type="ECO:0000313" key="12">
    <source>
        <dbReference type="Proteomes" id="UP000246121"/>
    </source>
</evidence>
<keyword evidence="3 8" id="KW-0812">Transmembrane</keyword>
<dbReference type="VEuPathDB" id="TriTrypDB:TCDM_14490"/>
<evidence type="ECO:0000256" key="3">
    <source>
        <dbReference type="ARBA" id="ARBA00022692"/>
    </source>
</evidence>
<dbReference type="EMBL" id="PRFC01000171">
    <property type="protein sequence ID" value="PWV03722.1"/>
    <property type="molecule type" value="Genomic_DNA"/>
</dbReference>
<accession>A0A2V2W4Z0</accession>
<evidence type="ECO:0000256" key="6">
    <source>
        <dbReference type="ARBA" id="ARBA00023136"/>
    </source>
</evidence>
<dbReference type="PANTHER" id="PTHR21230">
    <property type="entry name" value="VESICLE TRANSPORT V-SNARE PROTEIN VTI1-RELATED"/>
    <property type="match status" value="1"/>
</dbReference>
<dbReference type="OMA" id="KSQIYPR"/>
<organism evidence="10 11">
    <name type="scientific">Trypanosoma cruzi</name>
    <dbReference type="NCBI Taxonomy" id="5693"/>
    <lineage>
        <taxon>Eukaryota</taxon>
        <taxon>Discoba</taxon>
        <taxon>Euglenozoa</taxon>
        <taxon>Kinetoplastea</taxon>
        <taxon>Metakinetoplastina</taxon>
        <taxon>Trypanosomatida</taxon>
        <taxon>Trypanosomatidae</taxon>
        <taxon>Trypanosoma</taxon>
        <taxon>Schizotrypanum</taxon>
    </lineage>
</organism>
<keyword evidence="5 8" id="KW-1133">Transmembrane helix</keyword>
<protein>
    <recommendedName>
        <fullName evidence="13">QA-SNARE protein</fullName>
    </recommendedName>
</protein>
<dbReference type="VEuPathDB" id="TriTrypDB:C4B63_45g77"/>
<dbReference type="Gene3D" id="1.20.5.110">
    <property type="match status" value="1"/>
</dbReference>
<dbReference type="SMR" id="A0A2V2W4Z0"/>
<keyword evidence="4" id="KW-0653">Protein transport</keyword>
<dbReference type="GO" id="GO:0031902">
    <property type="term" value="C:late endosome membrane"/>
    <property type="evidence" value="ECO:0007669"/>
    <property type="project" value="TreeGrafter"/>
</dbReference>
<dbReference type="Proteomes" id="UP000246121">
    <property type="component" value="Unassembled WGS sequence"/>
</dbReference>
<dbReference type="GO" id="GO:0000149">
    <property type="term" value="F:SNARE binding"/>
    <property type="evidence" value="ECO:0007669"/>
    <property type="project" value="TreeGrafter"/>
</dbReference>
<dbReference type="GO" id="GO:0006906">
    <property type="term" value="P:vesicle fusion"/>
    <property type="evidence" value="ECO:0007669"/>
    <property type="project" value="TreeGrafter"/>
</dbReference>
<evidence type="ECO:0000256" key="4">
    <source>
        <dbReference type="ARBA" id="ARBA00022927"/>
    </source>
</evidence>
<dbReference type="GO" id="GO:0005794">
    <property type="term" value="C:Golgi apparatus"/>
    <property type="evidence" value="ECO:0007669"/>
    <property type="project" value="TreeGrafter"/>
</dbReference>
<dbReference type="AlphaFoldDB" id="A0A2V2W4Z0"/>
<feature type="transmembrane region" description="Helical" evidence="8">
    <location>
        <begin position="208"/>
        <end position="228"/>
    </location>
</feature>
<dbReference type="VEuPathDB" id="TriTrypDB:Tc_MARK_8291"/>
<evidence type="ECO:0000256" key="8">
    <source>
        <dbReference type="SAM" id="Phobius"/>
    </source>
</evidence>
<gene>
    <name evidence="10" type="ORF">C3747_171g47</name>
    <name evidence="9" type="ORF">C4B63_45g77</name>
</gene>
<proteinExistence type="predicted"/>
<dbReference type="GO" id="GO:0031201">
    <property type="term" value="C:SNARE complex"/>
    <property type="evidence" value="ECO:0007669"/>
    <property type="project" value="TreeGrafter"/>
</dbReference>
<dbReference type="VEuPathDB" id="TriTrypDB:TCSYLVIO_009764"/>
<dbReference type="SUPFAM" id="SSF58038">
    <property type="entry name" value="SNARE fusion complex"/>
    <property type="match status" value="1"/>
</dbReference>
<keyword evidence="2" id="KW-0813">Transport</keyword>
<comment type="caution">
    <text evidence="10">The sequence shown here is derived from an EMBL/GenBank/DDBJ whole genome shotgun (WGS) entry which is preliminary data.</text>
</comment>
<dbReference type="EMBL" id="PRFA01000045">
    <property type="protein sequence ID" value="PWU91121.1"/>
    <property type="molecule type" value="Genomic_DNA"/>
</dbReference>
<sequence>MASALDTLAEDVQETLKRLSRATEAVVIADALSEKKAAEMAARPIMREARGKISILRAEVRRTQDQVTRAQYENVCRDADELVRSLDAEMKRQIYPQRPATRAKTYTERKEEELLGVGGSDGKGFKDSEQVLQAAVNVQNDALLSLGRAERLQHMTEESGRETHQTLHRQTTEIYQIDEELQNLQGGLDRVSREVKWFYRQLAGDRCFVSLFGICVVALAVLVFVMLYKKRHK</sequence>
<dbReference type="VEuPathDB" id="TriTrypDB:TcCLB.510835.30"/>
<evidence type="ECO:0000256" key="7">
    <source>
        <dbReference type="SAM" id="Coils"/>
    </source>
</evidence>
<comment type="subcellular location">
    <subcellularLocation>
        <location evidence="1">Membrane</location>
        <topology evidence="1">Single-pass type IV membrane protein</topology>
    </subcellularLocation>
</comment>